<dbReference type="InterPro" id="IPR016024">
    <property type="entry name" value="ARM-type_fold"/>
</dbReference>
<name>A0A9P0TVR4_PIEBR</name>
<comment type="caution">
    <text evidence="1">The sequence shown here is derived from an EMBL/GenBank/DDBJ whole genome shotgun (WGS) entry which is preliminary data.</text>
</comment>
<protein>
    <submittedName>
        <fullName evidence="1">Uncharacterized protein</fullName>
    </submittedName>
</protein>
<dbReference type="Proteomes" id="UP001152562">
    <property type="component" value="Unassembled WGS sequence"/>
</dbReference>
<keyword evidence="2" id="KW-1185">Reference proteome</keyword>
<dbReference type="AlphaFoldDB" id="A0A9P0TVR4"/>
<dbReference type="SUPFAM" id="SSF48371">
    <property type="entry name" value="ARM repeat"/>
    <property type="match status" value="1"/>
</dbReference>
<gene>
    <name evidence="1" type="ORF">PIBRA_LOCUS11721</name>
</gene>
<reference evidence="1" key="1">
    <citation type="submission" date="2022-05" db="EMBL/GenBank/DDBJ databases">
        <authorList>
            <person name="Okamura Y."/>
        </authorList>
    </citation>
    <scope>NUCLEOTIDE SEQUENCE</scope>
</reference>
<evidence type="ECO:0000313" key="2">
    <source>
        <dbReference type="Proteomes" id="UP001152562"/>
    </source>
</evidence>
<organism evidence="1 2">
    <name type="scientific">Pieris brassicae</name>
    <name type="common">White butterfly</name>
    <name type="synonym">Large white butterfly</name>
    <dbReference type="NCBI Taxonomy" id="7116"/>
    <lineage>
        <taxon>Eukaryota</taxon>
        <taxon>Metazoa</taxon>
        <taxon>Ecdysozoa</taxon>
        <taxon>Arthropoda</taxon>
        <taxon>Hexapoda</taxon>
        <taxon>Insecta</taxon>
        <taxon>Pterygota</taxon>
        <taxon>Neoptera</taxon>
        <taxon>Endopterygota</taxon>
        <taxon>Lepidoptera</taxon>
        <taxon>Glossata</taxon>
        <taxon>Ditrysia</taxon>
        <taxon>Papilionoidea</taxon>
        <taxon>Pieridae</taxon>
        <taxon>Pierinae</taxon>
        <taxon>Pieris</taxon>
    </lineage>
</organism>
<accession>A0A9P0TVR4</accession>
<sequence length="361" mass="42206">MLIECLYDINCTDFEQNPVIIALLVNLFLELSCDGPWNNNVTKDISKQLNAHFEKITSVRLDSVFMINNIFDHQEVFNKFSEELHLKLTYENFKKYPAQIEVYYLFIQHLKGYNVAVVPSKIFPITILLVEDFANFNKNKGLKCCTQLLQCLDSNVFQSGNYYEVIYRTLKRNLSDKDDNITNLTHSNLLMLLDILPNTGKRQKLDELYKSCLDQLSIESNLYHKVALMNFTCTLIEHHKSNCGNRSIFKDIVCQNLDMCTNNAVIDVILEPLLKCLKKWIIYCWPVWKYNTDHKLLSALLKVLYTCNEDLFKEIYNIIVTLICLCTKDEQTQILNSLNKVQEIQCDVFKEKIRKIISNFT</sequence>
<proteinExistence type="predicted"/>
<evidence type="ECO:0000313" key="1">
    <source>
        <dbReference type="EMBL" id="CAH4035683.1"/>
    </source>
</evidence>
<dbReference type="EMBL" id="CALOZG010000042">
    <property type="protein sequence ID" value="CAH4035683.1"/>
    <property type="molecule type" value="Genomic_DNA"/>
</dbReference>